<dbReference type="Gene3D" id="2.130.10.10">
    <property type="entry name" value="YVTN repeat-like/Quinoprotein amine dehydrogenase"/>
    <property type="match status" value="2"/>
</dbReference>
<dbReference type="InterPro" id="IPR001680">
    <property type="entry name" value="WD40_rpt"/>
</dbReference>
<keyword evidence="4" id="KW-0812">Transmembrane</keyword>
<evidence type="ECO:0000256" key="4">
    <source>
        <dbReference type="SAM" id="Phobius"/>
    </source>
</evidence>
<keyword evidence="4" id="KW-0472">Membrane</keyword>
<dbReference type="InterPro" id="IPR020472">
    <property type="entry name" value="WD40_PAC1"/>
</dbReference>
<dbReference type="PROSITE" id="PS50082">
    <property type="entry name" value="WD_REPEATS_2"/>
    <property type="match status" value="4"/>
</dbReference>
<feature type="repeat" description="WD" evidence="3">
    <location>
        <begin position="111"/>
        <end position="154"/>
    </location>
</feature>
<dbReference type="InterPro" id="IPR040066">
    <property type="entry name" value="WDR31"/>
</dbReference>
<dbReference type="InterPro" id="IPR019775">
    <property type="entry name" value="WD40_repeat_CS"/>
</dbReference>
<dbReference type="InterPro" id="IPR036322">
    <property type="entry name" value="WD40_repeat_dom_sf"/>
</dbReference>
<evidence type="ECO:0000313" key="6">
    <source>
        <dbReference type="Proteomes" id="UP000580250"/>
    </source>
</evidence>
<reference evidence="5 6" key="1">
    <citation type="submission" date="2020-08" db="EMBL/GenBank/DDBJ databases">
        <authorList>
            <person name="Koutsovoulos G."/>
            <person name="Danchin GJ E."/>
        </authorList>
    </citation>
    <scope>NUCLEOTIDE SEQUENCE [LARGE SCALE GENOMIC DNA]</scope>
</reference>
<protein>
    <submittedName>
        <fullName evidence="5">Uncharacterized protein</fullName>
    </submittedName>
</protein>
<dbReference type="Pfam" id="PF00400">
    <property type="entry name" value="WD40"/>
    <property type="match status" value="3"/>
</dbReference>
<proteinExistence type="predicted"/>
<evidence type="ECO:0000256" key="3">
    <source>
        <dbReference type="PROSITE-ProRule" id="PRU00221"/>
    </source>
</evidence>
<dbReference type="SMART" id="SM00320">
    <property type="entry name" value="WD40"/>
    <property type="match status" value="6"/>
</dbReference>
<keyword evidence="2" id="KW-0677">Repeat</keyword>
<dbReference type="OrthoDB" id="6262491at2759"/>
<dbReference type="SUPFAM" id="SSF50978">
    <property type="entry name" value="WD40 repeat-like"/>
    <property type="match status" value="1"/>
</dbReference>
<comment type="caution">
    <text evidence="5">The sequence shown here is derived from an EMBL/GenBank/DDBJ whole genome shotgun (WGS) entry which is preliminary data.</text>
</comment>
<dbReference type="PRINTS" id="PR00320">
    <property type="entry name" value="GPROTEINBRPT"/>
</dbReference>
<name>A0A6V7UVV2_MELEN</name>
<dbReference type="CDD" id="cd00200">
    <property type="entry name" value="WD40"/>
    <property type="match status" value="1"/>
</dbReference>
<dbReference type="PANTHER" id="PTHR19869:SF1">
    <property type="entry name" value="WD REPEAT-CONTAINING PROTEIN 31"/>
    <property type="match status" value="1"/>
</dbReference>
<sequence length="388" mass="44193">MYFLLKIFIIFRLFLVNFVKYLLIIVHMGSTYSALANLDDNDLILNQSENNNLDNQQSSISSQYSIQRPPPVHKNSINWLSVVRPEMIVSCSSDNTIVLNNMDTCNCVTRWKGHEKEINKVMYKHSGSQHFVLSGSKDCSIRLWRFNETECVQTFNGHQFGVTGLAALGEENFVSGARDGKLFMWNIEHANQPICSSNISNSQNIITHIEVDNENKILFQTSEDGAIRFWDINNLSLIETIPSSGGHQPIWHCSRLANFEPNALLTAEGGDGNEIKHWDIRQRSLIQRFRGHEKDVRAAIFLQSQPQITSKRLMLSVSNDRTIRLWDVNNGKCIWTENNITAELNCCADFTNGRVVVCGRDATLCELRLMAKAGRPFLRCISYQCIED</sequence>
<organism evidence="5 6">
    <name type="scientific">Meloidogyne enterolobii</name>
    <name type="common">Root-knot nematode worm</name>
    <name type="synonym">Meloidogyne mayaguensis</name>
    <dbReference type="NCBI Taxonomy" id="390850"/>
    <lineage>
        <taxon>Eukaryota</taxon>
        <taxon>Metazoa</taxon>
        <taxon>Ecdysozoa</taxon>
        <taxon>Nematoda</taxon>
        <taxon>Chromadorea</taxon>
        <taxon>Rhabditida</taxon>
        <taxon>Tylenchina</taxon>
        <taxon>Tylenchomorpha</taxon>
        <taxon>Tylenchoidea</taxon>
        <taxon>Meloidogynidae</taxon>
        <taxon>Meloidogyninae</taxon>
        <taxon>Meloidogyne</taxon>
    </lineage>
</organism>
<gene>
    <name evidence="5" type="ORF">MENT_LOCUS17439</name>
</gene>
<evidence type="ECO:0000256" key="2">
    <source>
        <dbReference type="ARBA" id="ARBA00022737"/>
    </source>
</evidence>
<keyword evidence="1 3" id="KW-0853">WD repeat</keyword>
<evidence type="ECO:0000256" key="1">
    <source>
        <dbReference type="ARBA" id="ARBA00022574"/>
    </source>
</evidence>
<dbReference type="InterPro" id="IPR015943">
    <property type="entry name" value="WD40/YVTN_repeat-like_dom_sf"/>
</dbReference>
<dbReference type="PANTHER" id="PTHR19869">
    <property type="entry name" value="SPERMATID WD-REPEAT PROTEIN"/>
    <property type="match status" value="1"/>
</dbReference>
<evidence type="ECO:0000313" key="5">
    <source>
        <dbReference type="EMBL" id="CAD2165859.1"/>
    </source>
</evidence>
<dbReference type="EMBL" id="CAJEWN010000113">
    <property type="protein sequence ID" value="CAD2165859.1"/>
    <property type="molecule type" value="Genomic_DNA"/>
</dbReference>
<feature type="repeat" description="WD" evidence="3">
    <location>
        <begin position="289"/>
        <end position="336"/>
    </location>
</feature>
<feature type="transmembrane region" description="Helical" evidence="4">
    <location>
        <begin position="7"/>
        <end position="28"/>
    </location>
</feature>
<dbReference type="PROSITE" id="PS00678">
    <property type="entry name" value="WD_REPEATS_1"/>
    <property type="match status" value="1"/>
</dbReference>
<feature type="repeat" description="WD" evidence="3">
    <location>
        <begin position="155"/>
        <end position="188"/>
    </location>
</feature>
<feature type="repeat" description="WD" evidence="3">
    <location>
        <begin position="199"/>
        <end position="240"/>
    </location>
</feature>
<accession>A0A6V7UVV2</accession>
<keyword evidence="4" id="KW-1133">Transmembrane helix</keyword>
<dbReference type="Proteomes" id="UP000580250">
    <property type="component" value="Unassembled WGS sequence"/>
</dbReference>
<dbReference type="AlphaFoldDB" id="A0A6V7UVV2"/>